<accession>A0A7W9W413</accession>
<feature type="transmembrane region" description="Helical" evidence="1">
    <location>
        <begin position="6"/>
        <end position="34"/>
    </location>
</feature>
<dbReference type="AlphaFoldDB" id="A0A7W9W413"/>
<gene>
    <name evidence="2" type="ORF">HNQ39_000726</name>
</gene>
<evidence type="ECO:0000256" key="1">
    <source>
        <dbReference type="SAM" id="Phobius"/>
    </source>
</evidence>
<keyword evidence="1" id="KW-0812">Transmembrane</keyword>
<comment type="caution">
    <text evidence="2">The sequence shown here is derived from an EMBL/GenBank/DDBJ whole genome shotgun (WGS) entry which is preliminary data.</text>
</comment>
<dbReference type="Proteomes" id="UP000520814">
    <property type="component" value="Unassembled WGS sequence"/>
</dbReference>
<dbReference type="RefSeq" id="WP_184192584.1">
    <property type="nucleotide sequence ID" value="NZ_JACHGW010000001.1"/>
</dbReference>
<keyword evidence="1" id="KW-1133">Transmembrane helix</keyword>
<reference evidence="2 3" key="1">
    <citation type="submission" date="2020-08" db="EMBL/GenBank/DDBJ databases">
        <title>Genomic Encyclopedia of Type Strains, Phase IV (KMG-IV): sequencing the most valuable type-strain genomes for metagenomic binning, comparative biology and taxonomic classification.</title>
        <authorList>
            <person name="Goeker M."/>
        </authorList>
    </citation>
    <scope>NUCLEOTIDE SEQUENCE [LARGE SCALE GENOMIC DNA]</scope>
    <source>
        <strain evidence="2 3">DSM 23562</strain>
    </source>
</reference>
<name>A0A7W9W413_ARMRO</name>
<proteinExistence type="predicted"/>
<sequence>MPLYGWIVLGVVVLIGLSRLAFLIEAISVTYQMLKGRRLDIRKGALWGTASILSEATIQTIHYQSALDHEHTLHEINSGHHDGISHEVMP</sequence>
<evidence type="ECO:0000313" key="3">
    <source>
        <dbReference type="Proteomes" id="UP000520814"/>
    </source>
</evidence>
<organism evidence="2 3">
    <name type="scientific">Armatimonas rosea</name>
    <dbReference type="NCBI Taxonomy" id="685828"/>
    <lineage>
        <taxon>Bacteria</taxon>
        <taxon>Bacillati</taxon>
        <taxon>Armatimonadota</taxon>
        <taxon>Armatimonadia</taxon>
        <taxon>Armatimonadales</taxon>
        <taxon>Armatimonadaceae</taxon>
        <taxon>Armatimonas</taxon>
    </lineage>
</organism>
<keyword evidence="1" id="KW-0472">Membrane</keyword>
<keyword evidence="3" id="KW-1185">Reference proteome</keyword>
<protein>
    <submittedName>
        <fullName evidence="2">Uncharacterized protein</fullName>
    </submittedName>
</protein>
<dbReference type="EMBL" id="JACHGW010000001">
    <property type="protein sequence ID" value="MBB6048964.1"/>
    <property type="molecule type" value="Genomic_DNA"/>
</dbReference>
<evidence type="ECO:0000313" key="2">
    <source>
        <dbReference type="EMBL" id="MBB6048964.1"/>
    </source>
</evidence>